<dbReference type="Proteomes" id="UP001554567">
    <property type="component" value="Unassembled WGS sequence"/>
</dbReference>
<dbReference type="RefSeq" id="WP_367167482.1">
    <property type="nucleotide sequence ID" value="NZ_JBFKZN010000005.1"/>
</dbReference>
<feature type="domain" description="Tlde1" evidence="2">
    <location>
        <begin position="20"/>
        <end position="107"/>
    </location>
</feature>
<evidence type="ECO:0000313" key="3">
    <source>
        <dbReference type="EMBL" id="MEW5289707.1"/>
    </source>
</evidence>
<organism evidence="3 4">
    <name type="scientific">Erwinia papayae</name>
    <dbReference type="NCBI Taxonomy" id="206499"/>
    <lineage>
        <taxon>Bacteria</taxon>
        <taxon>Pseudomonadati</taxon>
        <taxon>Pseudomonadota</taxon>
        <taxon>Gammaproteobacteria</taxon>
        <taxon>Enterobacterales</taxon>
        <taxon>Erwiniaceae</taxon>
        <taxon>Erwinia</taxon>
    </lineage>
</organism>
<keyword evidence="4" id="KW-1185">Reference proteome</keyword>
<accession>A0ABV3N1M4</accession>
<evidence type="ECO:0000313" key="4">
    <source>
        <dbReference type="Proteomes" id="UP001554567"/>
    </source>
</evidence>
<comment type="caution">
    <text evidence="3">The sequence shown here is derived from an EMBL/GenBank/DDBJ whole genome shotgun (WGS) entry which is preliminary data.</text>
</comment>
<evidence type="ECO:0000259" key="2">
    <source>
        <dbReference type="Pfam" id="PF10908"/>
    </source>
</evidence>
<name>A0ABV3N1M4_9GAMM</name>
<gene>
    <name evidence="3" type="ORF">ABW286_11025</name>
</gene>
<dbReference type="InterPro" id="IPR021225">
    <property type="entry name" value="Tlde1_dom"/>
</dbReference>
<feature type="region of interest" description="Disordered" evidence="1">
    <location>
        <begin position="20"/>
        <end position="43"/>
    </location>
</feature>
<reference evidence="3 4" key="1">
    <citation type="submission" date="2024-07" db="EMBL/GenBank/DDBJ databases">
        <authorList>
            <person name="Dulla G.F.J."/>
            <person name="Delorm J.G."/>
        </authorList>
    </citation>
    <scope>NUCLEOTIDE SEQUENCE [LARGE SCALE GENOMIC DNA]</scope>
    <source>
        <strain evidence="3 4">JGD 233</strain>
    </source>
</reference>
<dbReference type="Pfam" id="PF10908">
    <property type="entry name" value="Tlde1_dom"/>
    <property type="match status" value="1"/>
</dbReference>
<dbReference type="EMBL" id="JBFKZN010000005">
    <property type="protein sequence ID" value="MEW5289707.1"/>
    <property type="molecule type" value="Genomic_DNA"/>
</dbReference>
<dbReference type="Gene3D" id="2.40.440.10">
    <property type="entry name" value="L,D-transpeptidase catalytic domain-like"/>
    <property type="match status" value="1"/>
</dbReference>
<proteinExistence type="predicted"/>
<protein>
    <submittedName>
        <fullName evidence="3">Tlde1 domain-containing protein</fullName>
    </submittedName>
</protein>
<sequence>MPWIYQQSSGKLSRNGRVVATGYAGKGPGKNNPGMESTPDVGPLPKGKYTIIGHPFTHSHTGAFSIRLQPAYGNIMYGRAGFLIHGESARHPGMASNGCIIMPLNIRQSIWSSGDREVEVIR</sequence>
<dbReference type="InterPro" id="IPR038063">
    <property type="entry name" value="Transpep_catalytic_dom"/>
</dbReference>
<evidence type="ECO:0000256" key="1">
    <source>
        <dbReference type="SAM" id="MobiDB-lite"/>
    </source>
</evidence>